<dbReference type="CDD" id="cd01392">
    <property type="entry name" value="HTH_LacI"/>
    <property type="match status" value="1"/>
</dbReference>
<evidence type="ECO:0000256" key="2">
    <source>
        <dbReference type="ARBA" id="ARBA00023015"/>
    </source>
</evidence>
<dbReference type="AlphaFoldDB" id="A0A8K0V8V3"/>
<keyword evidence="4" id="KW-0804">Transcription</keyword>
<accession>A0A8K0V8V3</accession>
<keyword evidence="7" id="KW-1185">Reference proteome</keyword>
<sequence>MKTRKPVAGATMKDVARQAQVSTATVSRALMNPEKVSQSTRSRVEQAAIEIGYLPNTSGRSIKRSDTRTLLVIVPDICDPFFSEIIRGVEVTAANYGYLVLIGDCAHQNQQEKSFIDMIITKQIDGMLLLGSRLPFDAGKEEQRNLPPMVMANEFAPELELPTVHIDNLTAAFNAVSYLYGLGHRRIACIAGPEGMPLCHFRLQGYIQALHRHNLTVDPCYIVRGDFSLEAGEKAMTQLLAQPQPPDAVFCHSDVMALGALSLIKRRGLRVPQDISLMGFDNISLSQFCDPPLSTVAQPRFEIGRQAIMLLLDQLQGLTVNPGSRLLDCELMIRGSTRAPAPENRRLT</sequence>
<dbReference type="Gene3D" id="1.10.260.40">
    <property type="entry name" value="lambda repressor-like DNA-binding domains"/>
    <property type="match status" value="1"/>
</dbReference>
<dbReference type="InterPro" id="IPR046335">
    <property type="entry name" value="LacI/GalR-like_sensor"/>
</dbReference>
<dbReference type="Pfam" id="PF00356">
    <property type="entry name" value="LacI"/>
    <property type="match status" value="1"/>
</dbReference>
<dbReference type="RefSeq" id="WP_263457972.1">
    <property type="nucleotide sequence ID" value="NZ_JAEPBH010000038.1"/>
</dbReference>
<dbReference type="Pfam" id="PF13377">
    <property type="entry name" value="Peripla_BP_3"/>
    <property type="match status" value="1"/>
</dbReference>
<dbReference type="Gene3D" id="3.40.50.2300">
    <property type="match status" value="2"/>
</dbReference>
<feature type="domain" description="HTH lacI-type" evidence="5">
    <location>
        <begin position="10"/>
        <end position="64"/>
    </location>
</feature>
<dbReference type="InterPro" id="IPR000843">
    <property type="entry name" value="HTH_LacI"/>
</dbReference>
<dbReference type="SMART" id="SM00354">
    <property type="entry name" value="HTH_LACI"/>
    <property type="match status" value="1"/>
</dbReference>
<evidence type="ECO:0000259" key="5">
    <source>
        <dbReference type="PROSITE" id="PS50932"/>
    </source>
</evidence>
<keyword evidence="2" id="KW-0805">Transcription regulation</keyword>
<dbReference type="InterPro" id="IPR028082">
    <property type="entry name" value="Peripla_BP_I"/>
</dbReference>
<organism evidence="6 7">
    <name type="scientific">Tenebrionibacter intestinalis</name>
    <dbReference type="NCBI Taxonomy" id="2799638"/>
    <lineage>
        <taxon>Bacteria</taxon>
        <taxon>Pseudomonadati</taxon>
        <taxon>Pseudomonadota</taxon>
        <taxon>Gammaproteobacteria</taxon>
        <taxon>Enterobacterales</taxon>
        <taxon>Enterobacteriaceae</taxon>
        <taxon>Tenebrionibacter/Tenebrionicola group</taxon>
        <taxon>Tenebrionibacter</taxon>
    </lineage>
</organism>
<dbReference type="PANTHER" id="PTHR30146:SF151">
    <property type="entry name" value="HTH-TYPE TRANSCRIPTIONAL REPRESSOR CYTR"/>
    <property type="match status" value="1"/>
</dbReference>
<dbReference type="GO" id="GO:0000976">
    <property type="term" value="F:transcription cis-regulatory region binding"/>
    <property type="evidence" value="ECO:0007669"/>
    <property type="project" value="TreeGrafter"/>
</dbReference>
<name>A0A8K0V8V3_9ENTR</name>
<proteinExistence type="predicted"/>
<dbReference type="PANTHER" id="PTHR30146">
    <property type="entry name" value="LACI-RELATED TRANSCRIPTIONAL REPRESSOR"/>
    <property type="match status" value="1"/>
</dbReference>
<reference evidence="6" key="1">
    <citation type="submission" date="2021-01" db="EMBL/GenBank/DDBJ databases">
        <title>Intestinitalea alba gen. nov., sp. nov., a novel genus of the family Enterobacteriaceae, isolated from the gut of the plastic-eating mealworm Tenebrio molitor L.</title>
        <authorList>
            <person name="Yang Y."/>
        </authorList>
    </citation>
    <scope>NUCLEOTIDE SEQUENCE</scope>
    <source>
        <strain evidence="6">BIT-L3</strain>
    </source>
</reference>
<evidence type="ECO:0000256" key="4">
    <source>
        <dbReference type="ARBA" id="ARBA00023163"/>
    </source>
</evidence>
<dbReference type="SUPFAM" id="SSF53822">
    <property type="entry name" value="Periplasmic binding protein-like I"/>
    <property type="match status" value="1"/>
</dbReference>
<dbReference type="EMBL" id="JAEPBH010000038">
    <property type="protein sequence ID" value="MBK4716412.1"/>
    <property type="molecule type" value="Genomic_DNA"/>
</dbReference>
<evidence type="ECO:0000313" key="6">
    <source>
        <dbReference type="EMBL" id="MBK4716412.1"/>
    </source>
</evidence>
<dbReference type="CDD" id="cd06284">
    <property type="entry name" value="PBP1_LacI-like"/>
    <property type="match status" value="1"/>
</dbReference>
<evidence type="ECO:0000313" key="7">
    <source>
        <dbReference type="Proteomes" id="UP000659047"/>
    </source>
</evidence>
<dbReference type="NCBIfam" id="NF008269">
    <property type="entry name" value="PRK11041.1"/>
    <property type="match status" value="1"/>
</dbReference>
<dbReference type="PROSITE" id="PS00356">
    <property type="entry name" value="HTH_LACI_1"/>
    <property type="match status" value="1"/>
</dbReference>
<dbReference type="Proteomes" id="UP000659047">
    <property type="component" value="Unassembled WGS sequence"/>
</dbReference>
<comment type="caution">
    <text evidence="6">The sequence shown here is derived from an EMBL/GenBank/DDBJ whole genome shotgun (WGS) entry which is preliminary data.</text>
</comment>
<keyword evidence="1" id="KW-0678">Repressor</keyword>
<evidence type="ECO:0000256" key="3">
    <source>
        <dbReference type="ARBA" id="ARBA00023125"/>
    </source>
</evidence>
<dbReference type="GO" id="GO:0003700">
    <property type="term" value="F:DNA-binding transcription factor activity"/>
    <property type="evidence" value="ECO:0007669"/>
    <property type="project" value="TreeGrafter"/>
</dbReference>
<dbReference type="InterPro" id="IPR010982">
    <property type="entry name" value="Lambda_DNA-bd_dom_sf"/>
</dbReference>
<keyword evidence="3 6" id="KW-0238">DNA-binding</keyword>
<evidence type="ECO:0000256" key="1">
    <source>
        <dbReference type="ARBA" id="ARBA00022491"/>
    </source>
</evidence>
<dbReference type="PROSITE" id="PS50932">
    <property type="entry name" value="HTH_LACI_2"/>
    <property type="match status" value="1"/>
</dbReference>
<gene>
    <name evidence="6" type="primary">cytR</name>
    <name evidence="6" type="ORF">JJB97_13965</name>
</gene>
<protein>
    <submittedName>
        <fullName evidence="6">DNA-binding transcriptional regulator CytR</fullName>
    </submittedName>
</protein>
<dbReference type="SUPFAM" id="SSF47413">
    <property type="entry name" value="lambda repressor-like DNA-binding domains"/>
    <property type="match status" value="1"/>
</dbReference>